<organism evidence="1 2">
    <name type="scientific">Coregonus suidteri</name>
    <dbReference type="NCBI Taxonomy" id="861788"/>
    <lineage>
        <taxon>Eukaryota</taxon>
        <taxon>Metazoa</taxon>
        <taxon>Chordata</taxon>
        <taxon>Craniata</taxon>
        <taxon>Vertebrata</taxon>
        <taxon>Euteleostomi</taxon>
        <taxon>Actinopterygii</taxon>
        <taxon>Neopterygii</taxon>
        <taxon>Teleostei</taxon>
        <taxon>Protacanthopterygii</taxon>
        <taxon>Salmoniformes</taxon>
        <taxon>Salmonidae</taxon>
        <taxon>Coregoninae</taxon>
        <taxon>Coregonus</taxon>
    </lineage>
</organism>
<name>A0AAN8KG52_9TELE</name>
<dbReference type="Proteomes" id="UP001356427">
    <property type="component" value="Unassembled WGS sequence"/>
</dbReference>
<reference evidence="1 2" key="1">
    <citation type="submission" date="2021-04" db="EMBL/GenBank/DDBJ databases">
        <authorList>
            <person name="De Guttry C."/>
            <person name="Zahm M."/>
            <person name="Klopp C."/>
            <person name="Cabau C."/>
            <person name="Louis A."/>
            <person name="Berthelot C."/>
            <person name="Parey E."/>
            <person name="Roest Crollius H."/>
            <person name="Montfort J."/>
            <person name="Robinson-Rechavi M."/>
            <person name="Bucao C."/>
            <person name="Bouchez O."/>
            <person name="Gislard M."/>
            <person name="Lluch J."/>
            <person name="Milhes M."/>
            <person name="Lampietro C."/>
            <person name="Lopez Roques C."/>
            <person name="Donnadieu C."/>
            <person name="Braasch I."/>
            <person name="Desvignes T."/>
            <person name="Postlethwait J."/>
            <person name="Bobe J."/>
            <person name="Wedekind C."/>
            <person name="Guiguen Y."/>
        </authorList>
    </citation>
    <scope>NUCLEOTIDE SEQUENCE [LARGE SCALE GENOMIC DNA]</scope>
    <source>
        <strain evidence="1">Cs_M1</strain>
        <tissue evidence="1">Blood</tissue>
    </source>
</reference>
<protein>
    <submittedName>
        <fullName evidence="1">Uncharacterized protein</fullName>
    </submittedName>
</protein>
<evidence type="ECO:0000313" key="1">
    <source>
        <dbReference type="EMBL" id="KAK6288396.1"/>
    </source>
</evidence>
<evidence type="ECO:0000313" key="2">
    <source>
        <dbReference type="Proteomes" id="UP001356427"/>
    </source>
</evidence>
<accession>A0AAN8KG52</accession>
<gene>
    <name evidence="1" type="ORF">J4Q44_G00389040</name>
</gene>
<proteinExistence type="predicted"/>
<dbReference type="AlphaFoldDB" id="A0AAN8KG52"/>
<dbReference type="EMBL" id="JAGTTL010000466">
    <property type="protein sequence ID" value="KAK6288396.1"/>
    <property type="molecule type" value="Genomic_DNA"/>
</dbReference>
<sequence length="139" mass="15488">MVWMCIASCDTRDPGSSPGSVAAGRDRETKLHQNGQKKRNLLVDVWFSVSPRGWGQPGDLWRATITYVDHSKEGVVHPRNRTCHSPCVANLHRWGIKHASGWIAPTTLTSLSFSPYLSVSHSLVLSLAEDFYVLCEVKQ</sequence>
<comment type="caution">
    <text evidence="1">The sequence shown here is derived from an EMBL/GenBank/DDBJ whole genome shotgun (WGS) entry which is preliminary data.</text>
</comment>
<keyword evidence="2" id="KW-1185">Reference proteome</keyword>